<keyword evidence="2" id="KW-0812">Transmembrane</keyword>
<reference evidence="3" key="1">
    <citation type="submission" date="2023-03" db="EMBL/GenBank/DDBJ databases">
        <authorList>
            <person name="Steffen K."/>
            <person name="Cardenas P."/>
        </authorList>
    </citation>
    <scope>NUCLEOTIDE SEQUENCE</scope>
</reference>
<evidence type="ECO:0000256" key="1">
    <source>
        <dbReference type="SAM" id="MobiDB-lite"/>
    </source>
</evidence>
<dbReference type="EMBL" id="CASHTH010001117">
    <property type="protein sequence ID" value="CAI8011718.1"/>
    <property type="molecule type" value="Genomic_DNA"/>
</dbReference>
<comment type="caution">
    <text evidence="3">The sequence shown here is derived from an EMBL/GenBank/DDBJ whole genome shotgun (WGS) entry which is preliminary data.</text>
</comment>
<keyword evidence="4" id="KW-1185">Reference proteome</keyword>
<organism evidence="3 4">
    <name type="scientific">Geodia barretti</name>
    <name type="common">Barrett's horny sponge</name>
    <dbReference type="NCBI Taxonomy" id="519541"/>
    <lineage>
        <taxon>Eukaryota</taxon>
        <taxon>Metazoa</taxon>
        <taxon>Porifera</taxon>
        <taxon>Demospongiae</taxon>
        <taxon>Heteroscleromorpha</taxon>
        <taxon>Tetractinellida</taxon>
        <taxon>Astrophorina</taxon>
        <taxon>Geodiidae</taxon>
        <taxon>Geodia</taxon>
    </lineage>
</organism>
<feature type="compositionally biased region" description="Polar residues" evidence="1">
    <location>
        <begin position="75"/>
        <end position="94"/>
    </location>
</feature>
<protein>
    <submittedName>
        <fullName evidence="3">Uncharacterized protein</fullName>
    </submittedName>
</protein>
<dbReference type="AlphaFoldDB" id="A0AA35RJ83"/>
<sequence>MVLCAGLLLHVEQLKNSWDHLHTLYRGLFTLAVGGSAYVVRSQVTQKRRKQEEEGVRSAEKLSWEERLAVEEQRLSPSQSTEHNTQSSSRGPHQ</sequence>
<keyword evidence="2" id="KW-0472">Membrane</keyword>
<dbReference type="Proteomes" id="UP001174909">
    <property type="component" value="Unassembled WGS sequence"/>
</dbReference>
<name>A0AA35RJ83_GEOBA</name>
<proteinExistence type="predicted"/>
<evidence type="ECO:0000313" key="3">
    <source>
        <dbReference type="EMBL" id="CAI8011718.1"/>
    </source>
</evidence>
<feature type="region of interest" description="Disordered" evidence="1">
    <location>
        <begin position="71"/>
        <end position="94"/>
    </location>
</feature>
<evidence type="ECO:0000256" key="2">
    <source>
        <dbReference type="SAM" id="Phobius"/>
    </source>
</evidence>
<keyword evidence="2" id="KW-1133">Transmembrane helix</keyword>
<evidence type="ECO:0000313" key="4">
    <source>
        <dbReference type="Proteomes" id="UP001174909"/>
    </source>
</evidence>
<gene>
    <name evidence="3" type="ORF">GBAR_LOCUS7518</name>
</gene>
<accession>A0AA35RJ83</accession>
<feature type="transmembrane region" description="Helical" evidence="2">
    <location>
        <begin position="23"/>
        <end position="40"/>
    </location>
</feature>